<dbReference type="Gene3D" id="1.20.1270.60">
    <property type="entry name" value="Arfaptin homology (AH) domain/BAR domain"/>
    <property type="match status" value="1"/>
</dbReference>
<evidence type="ECO:0000313" key="3">
    <source>
        <dbReference type="Proteomes" id="UP000663760"/>
    </source>
</evidence>
<feature type="compositionally biased region" description="Low complexity" evidence="1">
    <location>
        <begin position="565"/>
        <end position="577"/>
    </location>
</feature>
<reference evidence="2" key="1">
    <citation type="submission" date="2020-02" db="EMBL/GenBank/DDBJ databases">
        <authorList>
            <person name="Scholz U."/>
            <person name="Mascher M."/>
            <person name="Fiebig A."/>
        </authorList>
    </citation>
    <scope>NUCLEOTIDE SEQUENCE</scope>
</reference>
<feature type="compositionally biased region" description="Low complexity" evidence="1">
    <location>
        <begin position="597"/>
        <end position="609"/>
    </location>
</feature>
<keyword evidence="3" id="KW-1185">Reference proteome</keyword>
<sequence>MKSSLRKLRGIAGHHRVDLKEKKGGGHPRLQLDELARASQDMRDMRNCYDSLLSAAAATANCAYEFSESLGELGSCLLKRTALNDDEDSGRVLLMLGKVQFELQKLVDIYRSHITLTISTPSESLLNELRTVEEMKRQCDGKRLAYEHMLAATREKGRSKNSRESFSHQQLHEAREDYDEEATLFVFRLKSLKQGQSRSLLTQAARHHSAQLNFFRKGIKSLEAIEPHVKMVAEKQHIDYQFSGLEDYETEDENEDDTYNDDTGVEDGSDGTDNGELSFDYGQNEPVHDTILAYKDSEENVVEKGQSDSIYLSRPHPGSQSAPIFPDKKVDPGEGMAYLRRTSTKKFSTYVLPTPIDCNISSKSCSYTSVPLAPLDGNSTWRSQSRHSMPLEPPDLYKKNLRASPPPKATVVNSEPIGRPPPLKESWGHSPAQSGPHYSDAKKLKRQAFSGPLLSQGSGKSSWFPSVQPPVASAAPLHVPRPPSTSPKVSLSASPPPMRPSPKITELHELPRPPASSASLAARLSLVRHSAPLVSRSRELSMSGKLPPAAQVASPLPMPQGGMARSFSIPSRSQRSSLDAVKLMEAPSSQDAAREVSSPSLMPISFSSPARDNII</sequence>
<dbReference type="CDD" id="cd07307">
    <property type="entry name" value="BAR"/>
    <property type="match status" value="1"/>
</dbReference>
<gene>
    <name evidence="2" type="ORF">SI8410_08011202</name>
</gene>
<dbReference type="SUPFAM" id="SSF103657">
    <property type="entry name" value="BAR/IMD domain-like"/>
    <property type="match status" value="1"/>
</dbReference>
<dbReference type="OrthoDB" id="1925034at2759"/>
<dbReference type="EMBL" id="LR746271">
    <property type="protein sequence ID" value="CAA7400524.1"/>
    <property type="molecule type" value="Genomic_DNA"/>
</dbReference>
<feature type="region of interest" description="Disordered" evidence="1">
    <location>
        <begin position="379"/>
        <end position="440"/>
    </location>
</feature>
<dbReference type="Proteomes" id="UP000663760">
    <property type="component" value="Chromosome 8"/>
</dbReference>
<feature type="region of interest" description="Disordered" evidence="1">
    <location>
        <begin position="155"/>
        <end position="174"/>
    </location>
</feature>
<organism evidence="2 3">
    <name type="scientific">Spirodela intermedia</name>
    <name type="common">Intermediate duckweed</name>
    <dbReference type="NCBI Taxonomy" id="51605"/>
    <lineage>
        <taxon>Eukaryota</taxon>
        <taxon>Viridiplantae</taxon>
        <taxon>Streptophyta</taxon>
        <taxon>Embryophyta</taxon>
        <taxon>Tracheophyta</taxon>
        <taxon>Spermatophyta</taxon>
        <taxon>Magnoliopsida</taxon>
        <taxon>Liliopsida</taxon>
        <taxon>Araceae</taxon>
        <taxon>Lemnoideae</taxon>
        <taxon>Spirodela</taxon>
    </lineage>
</organism>
<evidence type="ECO:0000313" key="2">
    <source>
        <dbReference type="EMBL" id="CAA7400524.1"/>
    </source>
</evidence>
<evidence type="ECO:0000256" key="1">
    <source>
        <dbReference type="SAM" id="MobiDB-lite"/>
    </source>
</evidence>
<feature type="region of interest" description="Disordered" evidence="1">
    <location>
        <begin position="534"/>
        <end position="615"/>
    </location>
</feature>
<feature type="region of interest" description="Disordered" evidence="1">
    <location>
        <begin position="304"/>
        <end position="329"/>
    </location>
</feature>
<accession>A0A7I8KU45</accession>
<feature type="region of interest" description="Disordered" evidence="1">
    <location>
        <begin position="474"/>
        <end position="516"/>
    </location>
</feature>
<dbReference type="PANTHER" id="PTHR34119">
    <property type="entry name" value="HYDROXYPROLINE-RICH GLYCOPROTEIN-LIKE"/>
    <property type="match status" value="1"/>
</dbReference>
<proteinExistence type="predicted"/>
<dbReference type="InterPro" id="IPR037488">
    <property type="entry name" value="At2g33490-like"/>
</dbReference>
<dbReference type="InterPro" id="IPR027267">
    <property type="entry name" value="AH/BAR_dom_sf"/>
</dbReference>
<dbReference type="PANTHER" id="PTHR34119:SF1">
    <property type="entry name" value="OS04G0394700 PROTEIN"/>
    <property type="match status" value="1"/>
</dbReference>
<protein>
    <submittedName>
        <fullName evidence="2">Uncharacterized protein</fullName>
    </submittedName>
</protein>
<feature type="region of interest" description="Disordered" evidence="1">
    <location>
        <begin position="246"/>
        <end position="282"/>
    </location>
</feature>
<dbReference type="AlphaFoldDB" id="A0A7I8KU45"/>
<feature type="compositionally biased region" description="Acidic residues" evidence="1">
    <location>
        <begin position="246"/>
        <end position="270"/>
    </location>
</feature>
<name>A0A7I8KU45_SPIIN</name>